<keyword evidence="1" id="KW-0472">Membrane</keyword>
<feature type="transmembrane region" description="Helical" evidence="1">
    <location>
        <begin position="264"/>
        <end position="283"/>
    </location>
</feature>
<keyword evidence="1" id="KW-0812">Transmembrane</keyword>
<feature type="transmembrane region" description="Helical" evidence="1">
    <location>
        <begin position="103"/>
        <end position="120"/>
    </location>
</feature>
<comment type="caution">
    <text evidence="2">The sequence shown here is derived from an EMBL/GenBank/DDBJ whole genome shotgun (WGS) entry which is preliminary data.</text>
</comment>
<dbReference type="EMBL" id="AYZQ01000001">
    <property type="protein sequence ID" value="KRM73113.1"/>
    <property type="molecule type" value="Genomic_DNA"/>
</dbReference>
<feature type="transmembrane region" description="Helical" evidence="1">
    <location>
        <begin position="186"/>
        <end position="207"/>
    </location>
</feature>
<feature type="transmembrane region" description="Helical" evidence="1">
    <location>
        <begin position="132"/>
        <end position="155"/>
    </location>
</feature>
<sequence length="509" mass="57946">MQKQLKRVFLAFILLQPFLDVYFFYVPPLSTLLSFSISTIIRLILILVVAVMFVISERFSRRDWLIFTYIGALAIYFVLHVWNASHFISVNPNNFHFSLVGEAFYVLRMLVPLFTLFVTNRLDFTESTITKIIQILVGLISGSIVITNLFGFALASYGGGWITGSIFNWFSSAVGGSYYGLASKGFFYFANAISAVEILLTPLILYVVFKRLNWLNGILAFSQLLAMFMLGTKTSTYGFIGMAGLFVIAYLTHTLLLKNVKFEWSHLAIIAALLVVAAGLLPISPNSNRANFDVSVQTTRKENEKQAKIKTLERRLDAQLVGKTTAQRKPILVKYIKKNWSRYSLNKKFVFESYSYKNDPEFWFGVMRWPIAERLNYRQVEQAMLDHVKAYNHNPLDAWFGITYTRMNNIFNLEQDFVSQWYSMGYLGVLLLLMPYVFVGAYGVYAWLRYAAVRQFYVSALLLGVVAMVGASVYSGNVMDFLTDTILLGFFEGVLIAAIRRAKQGRLSA</sequence>
<feature type="transmembrane region" description="Helical" evidence="1">
    <location>
        <begin position="456"/>
        <end position="475"/>
    </location>
</feature>
<gene>
    <name evidence="2" type="ORF">FC34_GL000837</name>
</gene>
<dbReference type="InterPro" id="IPR049504">
    <property type="entry name" value="O-antigen_lig"/>
</dbReference>
<evidence type="ECO:0000313" key="2">
    <source>
        <dbReference type="EMBL" id="KRM73113.1"/>
    </source>
</evidence>
<feature type="transmembrane region" description="Helical" evidence="1">
    <location>
        <begin position="237"/>
        <end position="257"/>
    </location>
</feature>
<feature type="transmembrane region" description="Helical" evidence="1">
    <location>
        <begin position="32"/>
        <end position="55"/>
    </location>
</feature>
<evidence type="ECO:0000256" key="1">
    <source>
        <dbReference type="SAM" id="Phobius"/>
    </source>
</evidence>
<name>A0A0R2B9M4_9LACO</name>
<protein>
    <submittedName>
        <fullName evidence="2">Uncharacterized protein</fullName>
    </submittedName>
</protein>
<keyword evidence="3" id="KW-1185">Reference proteome</keyword>
<feature type="transmembrane region" description="Helical" evidence="1">
    <location>
        <begin position="64"/>
        <end position="83"/>
    </location>
</feature>
<keyword evidence="1" id="KW-1133">Transmembrane helix</keyword>
<dbReference type="PATRIC" id="fig|1423727.3.peg.844"/>
<dbReference type="Proteomes" id="UP000051672">
    <property type="component" value="Unassembled WGS sequence"/>
</dbReference>
<proteinExistence type="predicted"/>
<evidence type="ECO:0000313" key="3">
    <source>
        <dbReference type="Proteomes" id="UP000051672"/>
    </source>
</evidence>
<feature type="transmembrane region" description="Helical" evidence="1">
    <location>
        <begin position="421"/>
        <end position="444"/>
    </location>
</feature>
<reference evidence="2 3" key="1">
    <citation type="journal article" date="2015" name="Genome Announc.">
        <title>Expanding the biotechnology potential of lactobacilli through comparative genomics of 213 strains and associated genera.</title>
        <authorList>
            <person name="Sun Z."/>
            <person name="Harris H.M."/>
            <person name="McCann A."/>
            <person name="Guo C."/>
            <person name="Argimon S."/>
            <person name="Zhang W."/>
            <person name="Yang X."/>
            <person name="Jeffery I.B."/>
            <person name="Cooney J.C."/>
            <person name="Kagawa T.F."/>
            <person name="Liu W."/>
            <person name="Song Y."/>
            <person name="Salvetti E."/>
            <person name="Wrobel A."/>
            <person name="Rasinkangas P."/>
            <person name="Parkhill J."/>
            <person name="Rea M.C."/>
            <person name="O'Sullivan O."/>
            <person name="Ritari J."/>
            <person name="Douillard F.P."/>
            <person name="Paul Ross R."/>
            <person name="Yang R."/>
            <person name="Briner A.E."/>
            <person name="Felis G.E."/>
            <person name="de Vos W.M."/>
            <person name="Barrangou R."/>
            <person name="Klaenhammer T.R."/>
            <person name="Caufield P.W."/>
            <person name="Cui Y."/>
            <person name="Zhang H."/>
            <person name="O'Toole P.W."/>
        </authorList>
    </citation>
    <scope>NUCLEOTIDE SEQUENCE [LARGE SCALE GENOMIC DNA]</scope>
    <source>
        <strain evidence="2 3">DSM 23927</strain>
    </source>
</reference>
<organism evidence="2 3">
    <name type="scientific">Lacticaseibacillus brantae DSM 23927</name>
    <dbReference type="NCBI Taxonomy" id="1423727"/>
    <lineage>
        <taxon>Bacteria</taxon>
        <taxon>Bacillati</taxon>
        <taxon>Bacillota</taxon>
        <taxon>Bacilli</taxon>
        <taxon>Lactobacillales</taxon>
        <taxon>Lactobacillaceae</taxon>
        <taxon>Lacticaseibacillus</taxon>
    </lineage>
</organism>
<feature type="transmembrane region" description="Helical" evidence="1">
    <location>
        <begin position="481"/>
        <end position="499"/>
    </location>
</feature>
<accession>A0A0R2B9M4</accession>
<dbReference type="STRING" id="1423727.FC34_GL000837"/>
<feature type="transmembrane region" description="Helical" evidence="1">
    <location>
        <begin position="7"/>
        <end position="26"/>
    </location>
</feature>
<dbReference type="RefSeq" id="WP_057894111.1">
    <property type="nucleotide sequence ID" value="NZ_AYZQ01000001.1"/>
</dbReference>
<dbReference type="AlphaFoldDB" id="A0A0R2B9M4"/>
<dbReference type="Pfam" id="PF13425">
    <property type="entry name" value="O-antigen_lig"/>
    <property type="match status" value="1"/>
</dbReference>